<protein>
    <submittedName>
        <fullName evidence="2">Uncharacterized protein</fullName>
    </submittedName>
</protein>
<sequence length="54" mass="6039">MSNHTKTTHGRISFFSAAVYGAHFPSLQSLYQKSNNARPGKLKNTKSPHQCYSL</sequence>
<evidence type="ECO:0000313" key="3">
    <source>
        <dbReference type="Proteomes" id="UP000032024"/>
    </source>
</evidence>
<accession>A0AAN0T432</accession>
<keyword evidence="3" id="KW-1185">Reference proteome</keyword>
<reference evidence="3" key="1">
    <citation type="submission" date="2015-01" db="EMBL/GenBank/DDBJ databases">
        <title>Comparative genome analysis of Bacillus coagulans HM-08, Clostridium butyricum HM-68, Bacillus subtilis HM-66 and Bacillus paralicheniformis BL-09.</title>
        <authorList>
            <person name="Zhang H."/>
        </authorList>
    </citation>
    <scope>NUCLEOTIDE SEQUENCE [LARGE SCALE GENOMIC DNA]</scope>
    <source>
        <strain evidence="3">HM-08</strain>
    </source>
</reference>
<dbReference type="AlphaFoldDB" id="A0AAN0T432"/>
<proteinExistence type="predicted"/>
<evidence type="ECO:0000313" key="2">
    <source>
        <dbReference type="EMBL" id="AJO22467.1"/>
    </source>
</evidence>
<name>A0AAN0T432_HEYCO</name>
<dbReference type="EMBL" id="CP010525">
    <property type="protein sequence ID" value="AJO22467.1"/>
    <property type="molecule type" value="Genomic_DNA"/>
</dbReference>
<organism evidence="2 3">
    <name type="scientific">Heyndrickxia coagulans</name>
    <name type="common">Weizmannia coagulans</name>
    <dbReference type="NCBI Taxonomy" id="1398"/>
    <lineage>
        <taxon>Bacteria</taxon>
        <taxon>Bacillati</taxon>
        <taxon>Bacillota</taxon>
        <taxon>Bacilli</taxon>
        <taxon>Bacillales</taxon>
        <taxon>Bacillaceae</taxon>
        <taxon>Heyndrickxia</taxon>
    </lineage>
</organism>
<dbReference type="Proteomes" id="UP000032024">
    <property type="component" value="Chromosome"/>
</dbReference>
<feature type="region of interest" description="Disordered" evidence="1">
    <location>
        <begin position="35"/>
        <end position="54"/>
    </location>
</feature>
<evidence type="ECO:0000256" key="1">
    <source>
        <dbReference type="SAM" id="MobiDB-lite"/>
    </source>
</evidence>
<gene>
    <name evidence="2" type="ORF">SB48_HM08orf02653</name>
</gene>